<organism evidence="1 2">
    <name type="scientific">Atta cephalotes</name>
    <name type="common">Leafcutter ant</name>
    <dbReference type="NCBI Taxonomy" id="12957"/>
    <lineage>
        <taxon>Eukaryota</taxon>
        <taxon>Metazoa</taxon>
        <taxon>Ecdysozoa</taxon>
        <taxon>Arthropoda</taxon>
        <taxon>Hexapoda</taxon>
        <taxon>Insecta</taxon>
        <taxon>Pterygota</taxon>
        <taxon>Neoptera</taxon>
        <taxon>Endopterygota</taxon>
        <taxon>Hymenoptera</taxon>
        <taxon>Apocrita</taxon>
        <taxon>Aculeata</taxon>
        <taxon>Formicoidea</taxon>
        <taxon>Formicidae</taxon>
        <taxon>Myrmicinae</taxon>
        <taxon>Atta</taxon>
    </lineage>
</organism>
<name>A0A158NCU3_ATTCE</name>
<dbReference type="EMBL" id="ADTU01011857">
    <property type="status" value="NOT_ANNOTATED_CDS"/>
    <property type="molecule type" value="Genomic_DNA"/>
</dbReference>
<accession>A0A158NCU3</accession>
<protein>
    <submittedName>
        <fullName evidence="1">Uncharacterized protein</fullName>
    </submittedName>
</protein>
<dbReference type="KEGG" id="acep:105618420"/>
<reference evidence="2" key="1">
    <citation type="journal article" date="2011" name="PLoS Genet.">
        <title>The genome sequence of the leaf-cutter ant Atta cephalotes reveals insights into its obligate symbiotic lifestyle.</title>
        <authorList>
            <person name="Suen G."/>
            <person name="Teiling C."/>
            <person name="Li L."/>
            <person name="Holt C."/>
            <person name="Abouheif E."/>
            <person name="Bornberg-Bauer E."/>
            <person name="Bouffard P."/>
            <person name="Caldera E.J."/>
            <person name="Cash E."/>
            <person name="Cavanaugh A."/>
            <person name="Denas O."/>
            <person name="Elhaik E."/>
            <person name="Fave M.J."/>
            <person name="Gadau J."/>
            <person name="Gibson J.D."/>
            <person name="Graur D."/>
            <person name="Grubbs K.J."/>
            <person name="Hagen D.E."/>
            <person name="Harkins T.T."/>
            <person name="Helmkampf M."/>
            <person name="Hu H."/>
            <person name="Johnson B.R."/>
            <person name="Kim J."/>
            <person name="Marsh S.E."/>
            <person name="Moeller J.A."/>
            <person name="Munoz-Torres M.C."/>
            <person name="Murphy M.C."/>
            <person name="Naughton M.C."/>
            <person name="Nigam S."/>
            <person name="Overson R."/>
            <person name="Rajakumar R."/>
            <person name="Reese J.T."/>
            <person name="Scott J.J."/>
            <person name="Smith C.R."/>
            <person name="Tao S."/>
            <person name="Tsutsui N.D."/>
            <person name="Viljakainen L."/>
            <person name="Wissler L."/>
            <person name="Yandell M.D."/>
            <person name="Zimmer F."/>
            <person name="Taylor J."/>
            <person name="Slater S.C."/>
            <person name="Clifton S.W."/>
            <person name="Warren W.C."/>
            <person name="Elsik C.G."/>
            <person name="Smith C.D."/>
            <person name="Weinstock G.M."/>
            <person name="Gerardo N.M."/>
            <person name="Currie C.R."/>
        </authorList>
    </citation>
    <scope>NUCLEOTIDE SEQUENCE [LARGE SCALE GENOMIC DNA]</scope>
</reference>
<dbReference type="EnsemblMetazoa" id="XM_012199961.1">
    <property type="protein sequence ID" value="XP_012055351.1"/>
    <property type="gene ID" value="LOC105618420"/>
</dbReference>
<dbReference type="AlphaFoldDB" id="A0A158NCU3"/>
<dbReference type="Proteomes" id="UP000005205">
    <property type="component" value="Unassembled WGS sequence"/>
</dbReference>
<reference evidence="1" key="2">
    <citation type="submission" date="2016-04" db="UniProtKB">
        <authorList>
            <consortium name="EnsemblMetazoa"/>
        </authorList>
    </citation>
    <scope>IDENTIFICATION</scope>
</reference>
<evidence type="ECO:0000313" key="2">
    <source>
        <dbReference type="Proteomes" id="UP000005205"/>
    </source>
</evidence>
<gene>
    <name evidence="1" type="primary">105618420</name>
</gene>
<sequence>MAFPIKTTKFANILNQGLVELPKDSTKWNDAVACKKNGSVLIILLYYHYLGTRESDVISLKSLITRIMLLPKSTPISVLILKPLWLLFAVSTYLSRTCLRYALIAFDFAGNVSISSTS</sequence>
<dbReference type="OrthoDB" id="5382468at2759"/>
<proteinExistence type="predicted"/>
<dbReference type="STRING" id="12957.A0A158NCU3"/>
<keyword evidence="2" id="KW-1185">Reference proteome</keyword>
<evidence type="ECO:0000313" key="1">
    <source>
        <dbReference type="EnsemblMetazoa" id="XP_012055351.1"/>
    </source>
</evidence>
<dbReference type="InParanoid" id="A0A158NCU3"/>